<feature type="transmembrane region" description="Helical" evidence="1">
    <location>
        <begin position="7"/>
        <end position="26"/>
    </location>
</feature>
<sequence>MKTTKLVSGIIMIVLAVFIFFQSMAVGVGDALAGGKHVSGTAGMFVAILYLASGIVYLATRKAEKMGGDIATLVMMLIAWLIGLSDVGFYSDLMIWAWLALIIGVGFFGRHLSANHKAKHVEHQA</sequence>
<dbReference type="AlphaFoldDB" id="A0A4Z0J794"/>
<dbReference type="EMBL" id="RKLX01000012">
    <property type="protein sequence ID" value="TGD18486.1"/>
    <property type="molecule type" value="Genomic_DNA"/>
</dbReference>
<dbReference type="Proteomes" id="UP000297348">
    <property type="component" value="Unassembled WGS sequence"/>
</dbReference>
<accession>A0A4Z0J794</accession>
<feature type="transmembrane region" description="Helical" evidence="1">
    <location>
        <begin position="95"/>
        <end position="113"/>
    </location>
</feature>
<keyword evidence="1" id="KW-0812">Transmembrane</keyword>
<dbReference type="OrthoDB" id="2005058at2"/>
<keyword evidence="1" id="KW-1133">Transmembrane helix</keyword>
<organism evidence="2 3">
    <name type="scientific">Levilactobacillus suantsaiihabitans</name>
    <dbReference type="NCBI Taxonomy" id="2487722"/>
    <lineage>
        <taxon>Bacteria</taxon>
        <taxon>Bacillati</taxon>
        <taxon>Bacillota</taxon>
        <taxon>Bacilli</taxon>
        <taxon>Lactobacillales</taxon>
        <taxon>Lactobacillaceae</taxon>
        <taxon>Levilactobacillus</taxon>
    </lineage>
</organism>
<name>A0A4Z0J794_9LACO</name>
<evidence type="ECO:0000313" key="3">
    <source>
        <dbReference type="Proteomes" id="UP000297348"/>
    </source>
</evidence>
<dbReference type="RefSeq" id="WP_135368247.1">
    <property type="nucleotide sequence ID" value="NZ_RKLX01000012.1"/>
</dbReference>
<feature type="transmembrane region" description="Helical" evidence="1">
    <location>
        <begin position="38"/>
        <end position="58"/>
    </location>
</feature>
<gene>
    <name evidence="2" type="ORF">EGT51_08385</name>
</gene>
<evidence type="ECO:0000256" key="1">
    <source>
        <dbReference type="SAM" id="Phobius"/>
    </source>
</evidence>
<keyword evidence="1" id="KW-0472">Membrane</keyword>
<feature type="transmembrane region" description="Helical" evidence="1">
    <location>
        <begin position="70"/>
        <end position="89"/>
    </location>
</feature>
<keyword evidence="3" id="KW-1185">Reference proteome</keyword>
<reference evidence="2 3" key="1">
    <citation type="submission" date="2018-10" db="EMBL/GenBank/DDBJ databases">
        <title>Lactobacillus sp. R7 and Lactobacillus sp. R19 isolated from fermented mustard green product of Taiwan.</title>
        <authorList>
            <person name="Lin S.-T."/>
        </authorList>
    </citation>
    <scope>NUCLEOTIDE SEQUENCE [LARGE SCALE GENOMIC DNA]</scope>
    <source>
        <strain evidence="2 3">BCRC 81129</strain>
    </source>
</reference>
<protein>
    <submittedName>
        <fullName evidence="2">Uncharacterized protein</fullName>
    </submittedName>
</protein>
<comment type="caution">
    <text evidence="2">The sequence shown here is derived from an EMBL/GenBank/DDBJ whole genome shotgun (WGS) entry which is preliminary data.</text>
</comment>
<evidence type="ECO:0000313" key="2">
    <source>
        <dbReference type="EMBL" id="TGD18486.1"/>
    </source>
</evidence>
<proteinExistence type="predicted"/>